<evidence type="ECO:0000313" key="3">
    <source>
        <dbReference type="Proteomes" id="UP001215598"/>
    </source>
</evidence>
<keyword evidence="3" id="KW-1185">Reference proteome</keyword>
<dbReference type="EMBL" id="JARKIB010000193">
    <property type="protein sequence ID" value="KAJ7725550.1"/>
    <property type="molecule type" value="Genomic_DNA"/>
</dbReference>
<name>A0AAD7HPU2_9AGAR</name>
<evidence type="ECO:0000313" key="2">
    <source>
        <dbReference type="EMBL" id="KAJ7725550.1"/>
    </source>
</evidence>
<protein>
    <submittedName>
        <fullName evidence="2">Uncharacterized protein</fullName>
    </submittedName>
</protein>
<dbReference type="SUPFAM" id="SSF52540">
    <property type="entry name" value="P-loop containing nucleoside triphosphate hydrolases"/>
    <property type="match status" value="1"/>
</dbReference>
<dbReference type="InterPro" id="IPR027417">
    <property type="entry name" value="P-loop_NTPase"/>
</dbReference>
<dbReference type="Gene3D" id="3.40.50.300">
    <property type="entry name" value="P-loop containing nucleotide triphosphate hydrolases"/>
    <property type="match status" value="1"/>
</dbReference>
<feature type="compositionally biased region" description="Basic residues" evidence="1">
    <location>
        <begin position="192"/>
        <end position="201"/>
    </location>
</feature>
<evidence type="ECO:0000256" key="1">
    <source>
        <dbReference type="SAM" id="MobiDB-lite"/>
    </source>
</evidence>
<feature type="compositionally biased region" description="Polar residues" evidence="1">
    <location>
        <begin position="178"/>
        <end position="187"/>
    </location>
</feature>
<feature type="region of interest" description="Disordered" evidence="1">
    <location>
        <begin position="154"/>
        <end position="205"/>
    </location>
</feature>
<reference evidence="2" key="1">
    <citation type="submission" date="2023-03" db="EMBL/GenBank/DDBJ databases">
        <title>Massive genome expansion in bonnet fungi (Mycena s.s.) driven by repeated elements and novel gene families across ecological guilds.</title>
        <authorList>
            <consortium name="Lawrence Berkeley National Laboratory"/>
            <person name="Harder C.B."/>
            <person name="Miyauchi S."/>
            <person name="Viragh M."/>
            <person name="Kuo A."/>
            <person name="Thoen E."/>
            <person name="Andreopoulos B."/>
            <person name="Lu D."/>
            <person name="Skrede I."/>
            <person name="Drula E."/>
            <person name="Henrissat B."/>
            <person name="Morin E."/>
            <person name="Kohler A."/>
            <person name="Barry K."/>
            <person name="LaButti K."/>
            <person name="Morin E."/>
            <person name="Salamov A."/>
            <person name="Lipzen A."/>
            <person name="Mereny Z."/>
            <person name="Hegedus B."/>
            <person name="Baldrian P."/>
            <person name="Stursova M."/>
            <person name="Weitz H."/>
            <person name="Taylor A."/>
            <person name="Grigoriev I.V."/>
            <person name="Nagy L.G."/>
            <person name="Martin F."/>
            <person name="Kauserud H."/>
        </authorList>
    </citation>
    <scope>NUCLEOTIDE SEQUENCE</scope>
    <source>
        <strain evidence="2">CBHHK182m</strain>
    </source>
</reference>
<proteinExistence type="predicted"/>
<organism evidence="2 3">
    <name type="scientific">Mycena metata</name>
    <dbReference type="NCBI Taxonomy" id="1033252"/>
    <lineage>
        <taxon>Eukaryota</taxon>
        <taxon>Fungi</taxon>
        <taxon>Dikarya</taxon>
        <taxon>Basidiomycota</taxon>
        <taxon>Agaricomycotina</taxon>
        <taxon>Agaricomycetes</taxon>
        <taxon>Agaricomycetidae</taxon>
        <taxon>Agaricales</taxon>
        <taxon>Marasmiineae</taxon>
        <taxon>Mycenaceae</taxon>
        <taxon>Mycena</taxon>
    </lineage>
</organism>
<comment type="caution">
    <text evidence="2">The sequence shown here is derived from an EMBL/GenBank/DDBJ whole genome shotgun (WGS) entry which is preliminary data.</text>
</comment>
<sequence>MVQAVQHINNYPSPSRIFQGRQAILNEMQQYFSTDSGKQHIYVLHGFGRAGKTQIALKFIEQSSARRGELNSVSFSDIFLVDATEVITSRNPGLRIYGAHSPVSDMEDSDATTLLLCSAAQNSSEGMFRKGRDEKKGRSVALVRAASDGVGCSLSAPASKAHRAPPMETKNKSDRKLTLNTAKNPTNLKRDKGSRKKIHRKQPQDTQIIGLKFVGKIKKSMSGLDDVIRPCQVFREA</sequence>
<accession>A0AAD7HPU2</accession>
<dbReference type="AlphaFoldDB" id="A0AAD7HPU2"/>
<gene>
    <name evidence="2" type="ORF">B0H16DRAFT_1471790</name>
</gene>
<dbReference type="Proteomes" id="UP001215598">
    <property type="component" value="Unassembled WGS sequence"/>
</dbReference>